<keyword evidence="1" id="KW-0472">Membrane</keyword>
<accession>A0A9Q9EMI7</accession>
<evidence type="ECO:0000313" key="3">
    <source>
        <dbReference type="Proteomes" id="UP001056384"/>
    </source>
</evidence>
<evidence type="ECO:0000313" key="2">
    <source>
        <dbReference type="EMBL" id="USW56851.1"/>
    </source>
</evidence>
<dbReference type="AlphaFoldDB" id="A0A9Q9EMI7"/>
<evidence type="ECO:0000256" key="1">
    <source>
        <dbReference type="SAM" id="Phobius"/>
    </source>
</evidence>
<gene>
    <name evidence="2" type="ORF">Slin15195_G101700</name>
</gene>
<keyword evidence="1" id="KW-0812">Transmembrane</keyword>
<protein>
    <submittedName>
        <fullName evidence="2">Uncharacterized protein</fullName>
    </submittedName>
</protein>
<organism evidence="2 3">
    <name type="scientific">Septoria linicola</name>
    <dbReference type="NCBI Taxonomy" id="215465"/>
    <lineage>
        <taxon>Eukaryota</taxon>
        <taxon>Fungi</taxon>
        <taxon>Dikarya</taxon>
        <taxon>Ascomycota</taxon>
        <taxon>Pezizomycotina</taxon>
        <taxon>Dothideomycetes</taxon>
        <taxon>Dothideomycetidae</taxon>
        <taxon>Mycosphaerellales</taxon>
        <taxon>Mycosphaerellaceae</taxon>
        <taxon>Septoria</taxon>
    </lineage>
</organism>
<keyword evidence="1" id="KW-1133">Transmembrane helix</keyword>
<dbReference type="Proteomes" id="UP001056384">
    <property type="component" value="Chromosome 9"/>
</dbReference>
<name>A0A9Q9EMI7_9PEZI</name>
<dbReference type="EMBL" id="CP099426">
    <property type="protein sequence ID" value="USW56851.1"/>
    <property type="molecule type" value="Genomic_DNA"/>
</dbReference>
<feature type="transmembrane region" description="Helical" evidence="1">
    <location>
        <begin position="6"/>
        <end position="25"/>
    </location>
</feature>
<sequence length="109" mass="12173">MDLFDVVIRLLLFFGGLFTGLLTSTRDSGKGPRTMCVAFGRDRKCMAWGVQQLGNMDTCEIDKIVWSCYTECQALNMSCKNTVSSSTTDIIQWYCSDDGRAEDTCKGGW</sequence>
<reference evidence="2" key="1">
    <citation type="submission" date="2022-06" db="EMBL/GenBank/DDBJ databases">
        <title>Complete genome sequences of two strains of the flax pathogen Septoria linicola.</title>
        <authorList>
            <person name="Lapalu N."/>
            <person name="Simon A."/>
            <person name="Demenou B."/>
            <person name="Paumier D."/>
            <person name="Guillot M.-P."/>
            <person name="Gout L."/>
            <person name="Valade R."/>
        </authorList>
    </citation>
    <scope>NUCLEOTIDE SEQUENCE</scope>
    <source>
        <strain evidence="2">SE15195</strain>
    </source>
</reference>
<keyword evidence="3" id="KW-1185">Reference proteome</keyword>
<proteinExistence type="predicted"/>